<evidence type="ECO:0000259" key="5">
    <source>
        <dbReference type="Pfam" id="PF01555"/>
    </source>
</evidence>
<evidence type="ECO:0000256" key="2">
    <source>
        <dbReference type="ARBA" id="ARBA00022603"/>
    </source>
</evidence>
<dbReference type="PROSITE" id="PS00092">
    <property type="entry name" value="N6_MTASE"/>
    <property type="match status" value="1"/>
</dbReference>
<dbReference type="InterPro" id="IPR002295">
    <property type="entry name" value="N4/N6-MTase_EcoPI_Mod-like"/>
</dbReference>
<dbReference type="RefSeq" id="WP_243567932.1">
    <property type="nucleotide sequence ID" value="NZ_BAAARD010000008.1"/>
</dbReference>
<dbReference type="InterPro" id="IPR002941">
    <property type="entry name" value="DNA_methylase_N4/N6"/>
</dbReference>
<evidence type="ECO:0000256" key="4">
    <source>
        <dbReference type="ARBA" id="ARBA00022691"/>
    </source>
</evidence>
<comment type="similarity">
    <text evidence="1">Belongs to the N(4)/N(6)-methyltransferase family.</text>
</comment>
<dbReference type="Proteomes" id="UP000831304">
    <property type="component" value="Chromosome"/>
</dbReference>
<reference evidence="6 7" key="1">
    <citation type="submission" date="2022-03" db="EMBL/GenBank/DDBJ databases">
        <title>Agromyces sp. isolated from the gut of P. brevitarsis seulensis larvae.</title>
        <authorList>
            <person name="Won M."/>
            <person name="Kwon S.-W."/>
        </authorList>
    </citation>
    <scope>NUCLEOTIDE SEQUENCE [LARGE SCALE GENOMIC DNA]</scope>
    <source>
        <strain evidence="6 7">KACC 16215</strain>
    </source>
</reference>
<keyword evidence="3" id="KW-0808">Transferase</keyword>
<keyword evidence="7" id="KW-1185">Reference proteome</keyword>
<accession>A0ABY4AS84</accession>
<organism evidence="6 7">
    <name type="scientific">Agromyces soli</name>
    <dbReference type="NCBI Taxonomy" id="659012"/>
    <lineage>
        <taxon>Bacteria</taxon>
        <taxon>Bacillati</taxon>
        <taxon>Actinomycetota</taxon>
        <taxon>Actinomycetes</taxon>
        <taxon>Micrococcales</taxon>
        <taxon>Microbacteriaceae</taxon>
        <taxon>Agromyces</taxon>
    </lineage>
</organism>
<keyword evidence="2" id="KW-0489">Methyltransferase</keyword>
<evidence type="ECO:0000256" key="3">
    <source>
        <dbReference type="ARBA" id="ARBA00022679"/>
    </source>
</evidence>
<dbReference type="InterPro" id="IPR002052">
    <property type="entry name" value="DNA_methylase_N6_adenine_CS"/>
</dbReference>
<evidence type="ECO:0000313" key="6">
    <source>
        <dbReference type="EMBL" id="UOE25021.1"/>
    </source>
</evidence>
<name>A0ABY4AS84_9MICO</name>
<evidence type="ECO:0000313" key="7">
    <source>
        <dbReference type="Proteomes" id="UP000831304"/>
    </source>
</evidence>
<dbReference type="Gene3D" id="3.40.50.150">
    <property type="entry name" value="Vaccinia Virus protein VP39"/>
    <property type="match status" value="1"/>
</dbReference>
<protein>
    <submittedName>
        <fullName evidence="6">Site-specific DNA-methyltransferase</fullName>
    </submittedName>
</protein>
<sequence length="629" mass="69728">MRSLLDQLPKIVAEGKREAARVLEQLTGEQRVRLHTREFVQPSREAGGLPLHRAATPQLPEPSGRLIYGDNLLAMSALLAGDETTPGLAGGVDLIYLDPPFDSKADYRTKLTLPGHEVETRPTAVEQFAYSDTWADGTASYLAMLTPRLVLARELLADTGSFYLHIDWHVGHYVKLICDEVFGRDNFLNEVVWYYRRWNIASTSFARNHDTLFVYAKRKGQHYFKQLYIPKSEKSSGQGRAWVSTIGDDGVRRSVLSDEATKGVAMPDVWDVSMINPVAKERVAYATQKPLALLDRVIEASCPPGGLVADFFAGSGTTAAAAEASGRRWITSDLGRPAAMIIRKRLIDQDARPFLYQEIGDYQVEQMRSSLGRRYRVGDLARTVLGLYGAEPLPDAQNPSGALGSLPGGRTLVVAESPARLTTVESLRRAQSQRDAVLGGFERVVVLGWNFPAGIGHDIEALADARLEVRVIPPDLIDRLKKKGGRLADSVRFSTLQYLEAGLRTARRQGDEVELVIGLDNYVLLSPEAISLRAEDREKVLQLMNHDPLSLIEYWAVDPDFDGELFRSSWQDYRGNTLNDDDPLRVVASATLRAPWRSGVRRICVRAVDVFGFESEVVLELDAVEADAA</sequence>
<dbReference type="SUPFAM" id="SSF53335">
    <property type="entry name" value="S-adenosyl-L-methionine-dependent methyltransferases"/>
    <property type="match status" value="1"/>
</dbReference>
<dbReference type="InterPro" id="IPR029063">
    <property type="entry name" value="SAM-dependent_MTases_sf"/>
</dbReference>
<proteinExistence type="inferred from homology"/>
<dbReference type="Pfam" id="PF01555">
    <property type="entry name" value="N6_N4_Mtase"/>
    <property type="match status" value="1"/>
</dbReference>
<gene>
    <name evidence="6" type="ORF">MTP13_11725</name>
</gene>
<evidence type="ECO:0000256" key="1">
    <source>
        <dbReference type="ARBA" id="ARBA00006594"/>
    </source>
</evidence>
<feature type="domain" description="DNA methylase N-4/N-6" evidence="5">
    <location>
        <begin position="92"/>
        <end position="335"/>
    </location>
</feature>
<dbReference type="PRINTS" id="PR00506">
    <property type="entry name" value="D21N6MTFRASE"/>
</dbReference>
<keyword evidence="4" id="KW-0949">S-adenosyl-L-methionine</keyword>
<dbReference type="EMBL" id="CP094533">
    <property type="protein sequence ID" value="UOE25021.1"/>
    <property type="molecule type" value="Genomic_DNA"/>
</dbReference>